<dbReference type="HOGENOM" id="CLU_1066801_0_0_1"/>
<sequence length="261" mass="30464">MVKRCRVEPSPVASTSKQRDQRSPLSAIHSHRITRRSATKQKRLLDFANIPIDFNEFAALLTETVGESDPKQFFMKCFHMFLISRNNNKKDESIPGPGDQREKNHEPQSTNQLVNQLESQDENQHKNEIKHETTEVLHNSEDSENELLEMVVNGPEGELKVYFYYLVDGKKLDDTEYESFLFKLNVEKIKLGVNFYECGCQECLASKNPRTGDFKTITRHQLLTYNAKFSCSLCEYLTQEKCNFMKHLERQHTMKVVHRKK</sequence>
<feature type="region of interest" description="Disordered" evidence="1">
    <location>
        <begin position="88"/>
        <end position="110"/>
    </location>
</feature>
<evidence type="ECO:0000313" key="3">
    <source>
        <dbReference type="Proteomes" id="UP000015104"/>
    </source>
</evidence>
<dbReference type="EMBL" id="CAEY01001120">
    <property type="status" value="NOT_ANNOTATED_CDS"/>
    <property type="molecule type" value="Genomic_DNA"/>
</dbReference>
<dbReference type="EnsemblMetazoa" id="tetur03g03900.1">
    <property type="protein sequence ID" value="tetur03g03900.1"/>
    <property type="gene ID" value="tetur03g03900"/>
</dbReference>
<reference evidence="2" key="2">
    <citation type="submission" date="2015-06" db="UniProtKB">
        <authorList>
            <consortium name="EnsemblMetazoa"/>
        </authorList>
    </citation>
    <scope>IDENTIFICATION</scope>
</reference>
<reference evidence="3" key="1">
    <citation type="submission" date="2011-08" db="EMBL/GenBank/DDBJ databases">
        <authorList>
            <person name="Rombauts S."/>
        </authorList>
    </citation>
    <scope>NUCLEOTIDE SEQUENCE</scope>
    <source>
        <strain evidence="3">London</strain>
    </source>
</reference>
<protein>
    <submittedName>
        <fullName evidence="2">Uncharacterized protein</fullName>
    </submittedName>
</protein>
<dbReference type="Proteomes" id="UP000015104">
    <property type="component" value="Unassembled WGS sequence"/>
</dbReference>
<accession>T1JZG8</accession>
<organism evidence="2 3">
    <name type="scientific">Tetranychus urticae</name>
    <name type="common">Two-spotted spider mite</name>
    <dbReference type="NCBI Taxonomy" id="32264"/>
    <lineage>
        <taxon>Eukaryota</taxon>
        <taxon>Metazoa</taxon>
        <taxon>Ecdysozoa</taxon>
        <taxon>Arthropoda</taxon>
        <taxon>Chelicerata</taxon>
        <taxon>Arachnida</taxon>
        <taxon>Acari</taxon>
        <taxon>Acariformes</taxon>
        <taxon>Trombidiformes</taxon>
        <taxon>Prostigmata</taxon>
        <taxon>Eleutherengona</taxon>
        <taxon>Raphignathae</taxon>
        <taxon>Tetranychoidea</taxon>
        <taxon>Tetranychidae</taxon>
        <taxon>Tetranychus</taxon>
    </lineage>
</organism>
<feature type="region of interest" description="Disordered" evidence="1">
    <location>
        <begin position="1"/>
        <end position="37"/>
    </location>
</feature>
<keyword evidence="3" id="KW-1185">Reference proteome</keyword>
<name>T1JZG8_TETUR</name>
<evidence type="ECO:0000313" key="2">
    <source>
        <dbReference type="EnsemblMetazoa" id="tetur03g03900.1"/>
    </source>
</evidence>
<proteinExistence type="predicted"/>
<dbReference type="AlphaFoldDB" id="T1JZG8"/>
<evidence type="ECO:0000256" key="1">
    <source>
        <dbReference type="SAM" id="MobiDB-lite"/>
    </source>
</evidence>
<feature type="compositionally biased region" description="Basic and acidic residues" evidence="1">
    <location>
        <begin position="88"/>
        <end position="106"/>
    </location>
</feature>